<proteinExistence type="predicted"/>
<dbReference type="AlphaFoldDB" id="A0A0T6AZ96"/>
<evidence type="ECO:0000256" key="2">
    <source>
        <dbReference type="SAM" id="Phobius"/>
    </source>
</evidence>
<name>A0A0T6AZ96_9SCAR</name>
<comment type="caution">
    <text evidence="3">The sequence shown here is derived from an EMBL/GenBank/DDBJ whole genome shotgun (WGS) entry which is preliminary data.</text>
</comment>
<dbReference type="PANTHER" id="PTHR22909:SF24">
    <property type="entry name" value="GOLGI INTEGRAL MEMBRANE PROTEIN 4-RELATED"/>
    <property type="match status" value="1"/>
</dbReference>
<dbReference type="EMBL" id="LJIG01022468">
    <property type="protein sequence ID" value="KRT80417.1"/>
    <property type="molecule type" value="Genomic_DNA"/>
</dbReference>
<sequence>MTTSRIVRGTKGRIIIYVCAILLVTGIIACYNNTRVELENVQKSNDLCHQQQENLSTQLQVISDYKQRLEKSLKTEKTEHQQAKAELESRVNEEKLKHQKASEEATLKFNSLQQHFNLLQTEHEDFKTECSNKQKEQLGIINNLQSKLKEVQGQLQQCEREKENSLEHLKSQIEQLKTEKLNLENQVEEISKREDIHKQSVETKILVYR</sequence>
<feature type="coiled-coil region" evidence="1">
    <location>
        <begin position="66"/>
        <end position="104"/>
    </location>
</feature>
<dbReference type="Proteomes" id="UP000051574">
    <property type="component" value="Unassembled WGS sequence"/>
</dbReference>
<evidence type="ECO:0000313" key="3">
    <source>
        <dbReference type="EMBL" id="KRT80417.1"/>
    </source>
</evidence>
<dbReference type="PROSITE" id="PS51257">
    <property type="entry name" value="PROKAR_LIPOPROTEIN"/>
    <property type="match status" value="1"/>
</dbReference>
<feature type="transmembrane region" description="Helical" evidence="2">
    <location>
        <begin position="14"/>
        <end position="34"/>
    </location>
</feature>
<keyword evidence="2" id="KW-0812">Transmembrane</keyword>
<protein>
    <submittedName>
        <fullName evidence="3">Uncharacterized protein</fullName>
    </submittedName>
</protein>
<dbReference type="InterPro" id="IPR042336">
    <property type="entry name" value="GOLIM4"/>
</dbReference>
<organism evidence="3 4">
    <name type="scientific">Oryctes borbonicus</name>
    <dbReference type="NCBI Taxonomy" id="1629725"/>
    <lineage>
        <taxon>Eukaryota</taxon>
        <taxon>Metazoa</taxon>
        <taxon>Ecdysozoa</taxon>
        <taxon>Arthropoda</taxon>
        <taxon>Hexapoda</taxon>
        <taxon>Insecta</taxon>
        <taxon>Pterygota</taxon>
        <taxon>Neoptera</taxon>
        <taxon>Endopterygota</taxon>
        <taxon>Coleoptera</taxon>
        <taxon>Polyphaga</taxon>
        <taxon>Scarabaeiformia</taxon>
        <taxon>Scarabaeidae</taxon>
        <taxon>Dynastinae</taxon>
        <taxon>Oryctes</taxon>
    </lineage>
</organism>
<keyword evidence="4" id="KW-1185">Reference proteome</keyword>
<gene>
    <name evidence="3" type="ORF">AMK59_7297</name>
</gene>
<reference evidence="3 4" key="1">
    <citation type="submission" date="2015-09" db="EMBL/GenBank/DDBJ databases">
        <title>Draft genome of the scarab beetle Oryctes borbonicus.</title>
        <authorList>
            <person name="Meyer J.M."/>
            <person name="Markov G.V."/>
            <person name="Baskaran P."/>
            <person name="Herrmann M."/>
            <person name="Sommer R.J."/>
            <person name="Roedelsperger C."/>
        </authorList>
    </citation>
    <scope>NUCLEOTIDE SEQUENCE [LARGE SCALE GENOMIC DNA]</scope>
    <source>
        <strain evidence="3">OB123</strain>
        <tissue evidence="3">Whole animal</tissue>
    </source>
</reference>
<evidence type="ECO:0000256" key="1">
    <source>
        <dbReference type="SAM" id="Coils"/>
    </source>
</evidence>
<feature type="coiled-coil region" evidence="1">
    <location>
        <begin position="141"/>
        <end position="193"/>
    </location>
</feature>
<evidence type="ECO:0000313" key="4">
    <source>
        <dbReference type="Proteomes" id="UP000051574"/>
    </source>
</evidence>
<keyword evidence="1" id="KW-0175">Coiled coil</keyword>
<dbReference type="OrthoDB" id="6288648at2759"/>
<dbReference type="PANTHER" id="PTHR22909">
    <property type="entry name" value="GOLGI INTEGRAL MEMBRANE PROTEIN 4"/>
    <property type="match status" value="1"/>
</dbReference>
<keyword evidence="2" id="KW-1133">Transmembrane helix</keyword>
<accession>A0A0T6AZ96</accession>
<keyword evidence="2" id="KW-0472">Membrane</keyword>
<dbReference type="GO" id="GO:0000139">
    <property type="term" value="C:Golgi membrane"/>
    <property type="evidence" value="ECO:0007669"/>
    <property type="project" value="InterPro"/>
</dbReference>